<dbReference type="GO" id="GO:0007498">
    <property type="term" value="P:mesoderm development"/>
    <property type="evidence" value="ECO:0007669"/>
    <property type="project" value="UniProtKB-ARBA"/>
</dbReference>
<evidence type="ECO:0000256" key="3">
    <source>
        <dbReference type="ARBA" id="ARBA00004251"/>
    </source>
</evidence>
<dbReference type="GO" id="GO:0005509">
    <property type="term" value="F:calcium ion binding"/>
    <property type="evidence" value="ECO:0007669"/>
    <property type="project" value="UniProtKB-UniRule"/>
</dbReference>
<keyword evidence="15 22" id="KW-1133">Transmembrane helix</keyword>
<feature type="compositionally biased region" description="Low complexity" evidence="21">
    <location>
        <begin position="887"/>
        <end position="905"/>
    </location>
</feature>
<dbReference type="GO" id="GO:0030027">
    <property type="term" value="C:lamellipodium"/>
    <property type="evidence" value="ECO:0007669"/>
    <property type="project" value="TreeGrafter"/>
</dbReference>
<feature type="domain" description="Cadherin" evidence="23">
    <location>
        <begin position="645"/>
        <end position="743"/>
    </location>
</feature>
<feature type="domain" description="Cadherin" evidence="23">
    <location>
        <begin position="267"/>
        <end position="381"/>
    </location>
</feature>
<dbReference type="GO" id="GO:0016339">
    <property type="term" value="P:calcium-dependent cell-cell adhesion via plasma membrane cell adhesion molecules"/>
    <property type="evidence" value="ECO:0007669"/>
    <property type="project" value="TreeGrafter"/>
</dbReference>
<evidence type="ECO:0000256" key="2">
    <source>
        <dbReference type="ARBA" id="ARBA00004241"/>
    </source>
</evidence>
<keyword evidence="25" id="KW-1185">Reference proteome</keyword>
<dbReference type="GO" id="GO:0007043">
    <property type="term" value="P:cell-cell junction assembly"/>
    <property type="evidence" value="ECO:0007669"/>
    <property type="project" value="TreeGrafter"/>
</dbReference>
<evidence type="ECO:0000256" key="7">
    <source>
        <dbReference type="ARBA" id="ARBA00022685"/>
    </source>
</evidence>
<evidence type="ECO:0000256" key="4">
    <source>
        <dbReference type="ARBA" id="ARBA00004536"/>
    </source>
</evidence>
<feature type="transmembrane region" description="Helical" evidence="22">
    <location>
        <begin position="743"/>
        <end position="772"/>
    </location>
</feature>
<dbReference type="InterPro" id="IPR039808">
    <property type="entry name" value="Cadherin"/>
</dbReference>
<evidence type="ECO:0000313" key="24">
    <source>
        <dbReference type="EMBL" id="TSR16021.1"/>
    </source>
</evidence>
<evidence type="ECO:0000256" key="5">
    <source>
        <dbReference type="ARBA" id="ARBA00004568"/>
    </source>
</evidence>
<evidence type="ECO:0000256" key="11">
    <source>
        <dbReference type="ARBA" id="ARBA00022737"/>
    </source>
</evidence>
<evidence type="ECO:0000256" key="16">
    <source>
        <dbReference type="ARBA" id="ARBA00023136"/>
    </source>
</evidence>
<dbReference type="Pfam" id="PF01049">
    <property type="entry name" value="CADH_Y-type_LIR"/>
    <property type="match status" value="1"/>
</dbReference>
<dbReference type="SMART" id="SM01055">
    <property type="entry name" value="Cadherin_pro"/>
    <property type="match status" value="1"/>
</dbReference>
<dbReference type="GO" id="GO:0007398">
    <property type="term" value="P:ectoderm development"/>
    <property type="evidence" value="ECO:0007669"/>
    <property type="project" value="UniProtKB-ARBA"/>
</dbReference>
<dbReference type="GO" id="GO:0009986">
    <property type="term" value="C:cell surface"/>
    <property type="evidence" value="ECO:0007669"/>
    <property type="project" value="UniProtKB-SubCell"/>
</dbReference>
<dbReference type="GO" id="GO:0044331">
    <property type="term" value="P:cell-cell adhesion mediated by cadherin"/>
    <property type="evidence" value="ECO:0007669"/>
    <property type="project" value="TreeGrafter"/>
</dbReference>
<dbReference type="Gene3D" id="4.10.900.10">
    <property type="entry name" value="TCF3-CBD (Catenin binding domain)"/>
    <property type="match status" value="1"/>
</dbReference>
<dbReference type="FunFam" id="4.10.900.10:FF:000001">
    <property type="entry name" value="Cadherin 2"/>
    <property type="match status" value="1"/>
</dbReference>
<dbReference type="GO" id="GO:0000902">
    <property type="term" value="P:cell morphogenesis"/>
    <property type="evidence" value="ECO:0007669"/>
    <property type="project" value="TreeGrafter"/>
</dbReference>
<evidence type="ECO:0000256" key="9">
    <source>
        <dbReference type="ARBA" id="ARBA00022723"/>
    </source>
</evidence>
<dbReference type="GO" id="GO:0014704">
    <property type="term" value="C:intercalated disc"/>
    <property type="evidence" value="ECO:0007669"/>
    <property type="project" value="TreeGrafter"/>
</dbReference>
<keyword evidence="6" id="KW-1003">Cell membrane</keyword>
<comment type="function">
    <text evidence="20">Cadherins are calcium-dependent cell adhesion proteins.</text>
</comment>
<dbReference type="Pfam" id="PF00028">
    <property type="entry name" value="Cadherin"/>
    <property type="match status" value="5"/>
</dbReference>
<feature type="domain" description="Cadherin" evidence="23">
    <location>
        <begin position="429"/>
        <end position="526"/>
    </location>
</feature>
<feature type="region of interest" description="Disordered" evidence="21">
    <location>
        <begin position="277"/>
        <end position="299"/>
    </location>
</feature>
<evidence type="ECO:0000313" key="25">
    <source>
        <dbReference type="Proteomes" id="UP000319801"/>
    </source>
</evidence>
<evidence type="ECO:0000256" key="8">
    <source>
        <dbReference type="ARBA" id="ARBA00022692"/>
    </source>
</evidence>
<dbReference type="FunFam" id="2.60.40.60:FF:000027">
    <property type="entry name" value="Cadherin 2"/>
    <property type="match status" value="1"/>
</dbReference>
<evidence type="ECO:0000256" key="14">
    <source>
        <dbReference type="ARBA" id="ARBA00022949"/>
    </source>
</evidence>
<evidence type="ECO:0000259" key="23">
    <source>
        <dbReference type="PROSITE" id="PS50268"/>
    </source>
</evidence>
<feature type="domain" description="Cadherin" evidence="23">
    <location>
        <begin position="527"/>
        <end position="634"/>
    </location>
</feature>
<comment type="caution">
    <text evidence="24">The sequence shown here is derived from an EMBL/GenBank/DDBJ whole genome shotgun (WGS) entry which is preliminary data.</text>
</comment>
<feature type="region of interest" description="Disordered" evidence="21">
    <location>
        <begin position="858"/>
        <end position="910"/>
    </location>
</feature>
<dbReference type="Pfam" id="PF08758">
    <property type="entry name" value="Cadherin_pro"/>
    <property type="match status" value="1"/>
</dbReference>
<evidence type="ECO:0000256" key="12">
    <source>
        <dbReference type="ARBA" id="ARBA00022837"/>
    </source>
</evidence>
<dbReference type="GO" id="GO:0001841">
    <property type="term" value="P:neural tube formation"/>
    <property type="evidence" value="ECO:0007669"/>
    <property type="project" value="UniProtKB-ARBA"/>
</dbReference>
<dbReference type="GO" id="GO:0048787">
    <property type="term" value="C:presynaptic active zone membrane"/>
    <property type="evidence" value="ECO:0007669"/>
    <property type="project" value="TreeGrafter"/>
</dbReference>
<keyword evidence="13 19" id="KW-0130">Cell adhesion</keyword>
<dbReference type="GO" id="GO:0045177">
    <property type="term" value="C:apical part of cell"/>
    <property type="evidence" value="ECO:0007669"/>
    <property type="project" value="TreeGrafter"/>
</dbReference>
<keyword evidence="7" id="KW-0165">Cleavage on pair of basic residues</keyword>
<dbReference type="InterPro" id="IPR002126">
    <property type="entry name" value="Cadherin-like_dom"/>
</dbReference>
<dbReference type="GO" id="GO:0014069">
    <property type="term" value="C:postsynaptic density"/>
    <property type="evidence" value="ECO:0007669"/>
    <property type="project" value="TreeGrafter"/>
</dbReference>
<feature type="domain" description="Cadherin" evidence="23">
    <location>
        <begin position="159"/>
        <end position="266"/>
    </location>
</feature>
<keyword evidence="17" id="KW-0325">Glycoprotein</keyword>
<keyword evidence="14" id="KW-0965">Cell junction</keyword>
<dbReference type="GO" id="GO:0034332">
    <property type="term" value="P:adherens junction organization"/>
    <property type="evidence" value="ECO:0007669"/>
    <property type="project" value="TreeGrafter"/>
</dbReference>
<dbReference type="GO" id="GO:0030010">
    <property type="term" value="P:establishment of cell polarity"/>
    <property type="evidence" value="ECO:0007669"/>
    <property type="project" value="UniProtKB-ARBA"/>
</dbReference>
<dbReference type="AlphaFoldDB" id="A0A556V1D9"/>
<dbReference type="InterPro" id="IPR027397">
    <property type="entry name" value="Catenin-bd_sf"/>
</dbReference>
<keyword evidence="10" id="KW-0732">Signal</keyword>
<dbReference type="EMBL" id="VCAZ01000091">
    <property type="protein sequence ID" value="TSR16021.1"/>
    <property type="molecule type" value="Genomic_DNA"/>
</dbReference>
<dbReference type="OrthoDB" id="6079678at2759"/>
<dbReference type="GO" id="GO:0099634">
    <property type="term" value="C:postsynaptic specialization membrane"/>
    <property type="evidence" value="ECO:0007669"/>
    <property type="project" value="TreeGrafter"/>
</dbReference>
<evidence type="ECO:0000256" key="18">
    <source>
        <dbReference type="PROSITE-ProRule" id="PRU00043"/>
    </source>
</evidence>
<evidence type="ECO:0000256" key="19">
    <source>
        <dbReference type="RuleBase" id="RU003318"/>
    </source>
</evidence>
<dbReference type="GO" id="GO:0043005">
    <property type="term" value="C:neuron projection"/>
    <property type="evidence" value="ECO:0007669"/>
    <property type="project" value="TreeGrafter"/>
</dbReference>
<dbReference type="GO" id="GO:0005737">
    <property type="term" value="C:cytoplasm"/>
    <property type="evidence" value="ECO:0007669"/>
    <property type="project" value="TreeGrafter"/>
</dbReference>
<dbReference type="FunFam" id="2.60.40.60:FF:000045">
    <property type="entry name" value="Cadherin 2"/>
    <property type="match status" value="1"/>
</dbReference>
<dbReference type="SUPFAM" id="SSF49313">
    <property type="entry name" value="Cadherin-like"/>
    <property type="match status" value="6"/>
</dbReference>
<dbReference type="SMART" id="SM00112">
    <property type="entry name" value="CA"/>
    <property type="match status" value="5"/>
</dbReference>
<dbReference type="GO" id="GO:0007416">
    <property type="term" value="P:synapse assembly"/>
    <property type="evidence" value="ECO:0007669"/>
    <property type="project" value="TreeGrafter"/>
</dbReference>
<evidence type="ECO:0000256" key="20">
    <source>
        <dbReference type="RuleBase" id="RU004357"/>
    </source>
</evidence>
<dbReference type="GO" id="GO:0005912">
    <property type="term" value="C:adherens junction"/>
    <property type="evidence" value="ECO:0007669"/>
    <property type="project" value="UniProtKB-SubCell"/>
</dbReference>
<proteinExistence type="predicted"/>
<dbReference type="PRINTS" id="PR00205">
    <property type="entry name" value="CADHERIN"/>
</dbReference>
<evidence type="ECO:0000256" key="15">
    <source>
        <dbReference type="ARBA" id="ARBA00022989"/>
    </source>
</evidence>
<evidence type="ECO:0000256" key="1">
    <source>
        <dbReference type="ARBA" id="ARBA00004135"/>
    </source>
</evidence>
<dbReference type="Gene3D" id="2.60.40.60">
    <property type="entry name" value="Cadherins"/>
    <property type="match status" value="6"/>
</dbReference>
<name>A0A556V1D9_BAGYA</name>
<evidence type="ECO:0000256" key="6">
    <source>
        <dbReference type="ARBA" id="ARBA00022475"/>
    </source>
</evidence>
<dbReference type="InterPro" id="IPR015919">
    <property type="entry name" value="Cadherin-like_sf"/>
</dbReference>
<evidence type="ECO:0000256" key="10">
    <source>
        <dbReference type="ARBA" id="ARBA00022729"/>
    </source>
</evidence>
<dbReference type="PROSITE" id="PS00232">
    <property type="entry name" value="CADHERIN_1"/>
    <property type="match status" value="2"/>
</dbReference>
<dbReference type="GO" id="GO:0042074">
    <property type="term" value="P:cell migration involved in gastrulation"/>
    <property type="evidence" value="ECO:0007669"/>
    <property type="project" value="UniProtKB-ARBA"/>
</dbReference>
<dbReference type="PANTHER" id="PTHR24027:SF79">
    <property type="entry name" value="CADHERIN-2"/>
    <property type="match status" value="1"/>
</dbReference>
<dbReference type="InterPro" id="IPR014868">
    <property type="entry name" value="Cadherin_pro_dom"/>
</dbReference>
<dbReference type="GO" id="GO:0045296">
    <property type="term" value="F:cadherin binding"/>
    <property type="evidence" value="ECO:0007669"/>
    <property type="project" value="TreeGrafter"/>
</dbReference>
<sequence length="931" mass="103420">MLQTAFSKKLLCFTSMTGLEGRSTVPCRPGFSEDVYDAHMPETLQDGQLLLTVRFHDCGRGERVHFECSRPTDFRIEITGDVLSLRTLQPSLSPSSSSSSSPLLVVARDTSTQEQWQTEVRLQPSGGHKTQETLESKTPLEILIPSRKMNSQIKRMKRDWVIPPINVPENSRGPFPQELVRIRSDHDNKVNLRYSVTGPGADQPPTGIFSIDPISGELSVLKPLDREHIASFHLRAHAVDLNGNQVENPIDIVINVIDMNDNRPEFVHQIWNGTVPEGSRPGTSVMTVTSEDKDDPRTQNGQLRYKILSQNPESPSANMFTINNRTGSIITVAAGLDREKVPQYTLIIQATDMEGNPMYGLSNTATAVIRVTDINDNPPEFTNDAVRQIPFHSHILFYLNDVEAVVVVAVVVVVLFRGEVPENRVNVIVANLTVADKDQPNTPAWNAVYKITAGDPTGRFSVPTDPITNEGLVTVVKPIDYETTRTFVLTVVVMNEIPLERGIHLPRQSTATVSIRVIDVNESPYFDPNPRLIRLDEGMPAESALTTFVAQDPDRFMQQTIRYSKLSDPADWLRIDPNNGRITTIAVLDRESQYVQNNLYNATFLARDNGIPPASGTGTLQILLRDINDNAPHVFPHEVEMCERPENTGINITALDGDLNPNAGPFAFELPARPSDIRRNWTLTRLNGDHAQLTLKIGFLERGIYQIPISITDSGNLPMSNTSYLRVKVCQCDQHGDCTDQEFLAAAGLGTGAIIAILLCIIILLILVLLFVMWMKRKDKERQAKQLLIDPEDDVRDNILKYDEEGDTDYDLSQLQQPDTMDPECVKPVGIRRLDERPLHPEPQYPVRSAAPHPGDIGDFINEGLKAADSDPTAPPYDSLLVFDYEGSGSTAGSLSSISSSSSGGDQDYDYLNDWGPRFRKLADMYGGSDE</sequence>
<evidence type="ECO:0000256" key="21">
    <source>
        <dbReference type="SAM" id="MobiDB-lite"/>
    </source>
</evidence>
<keyword evidence="8 19" id="KW-0812">Transmembrane</keyword>
<dbReference type="GO" id="GO:0042383">
    <property type="term" value="C:sarcolemma"/>
    <property type="evidence" value="ECO:0007669"/>
    <property type="project" value="UniProtKB-SubCell"/>
</dbReference>
<dbReference type="PANTHER" id="PTHR24027">
    <property type="entry name" value="CADHERIN-23"/>
    <property type="match status" value="1"/>
</dbReference>
<comment type="subcellular location">
    <subcellularLocation>
        <location evidence="4">Cell junction</location>
        <location evidence="4">Adherens junction</location>
    </subcellularLocation>
    <subcellularLocation>
        <location evidence="5">Cell junction</location>
        <location evidence="5">Desmosome</location>
    </subcellularLocation>
    <subcellularLocation>
        <location evidence="1">Cell membrane</location>
        <location evidence="1">Sarcolemma</location>
    </subcellularLocation>
    <subcellularLocation>
        <location evidence="3 19">Cell membrane</location>
        <topology evidence="3 19">Single-pass type I membrane protein</topology>
    </subcellularLocation>
    <subcellularLocation>
        <location evidence="2">Cell surface</location>
    </subcellularLocation>
</comment>
<evidence type="ECO:0000256" key="13">
    <source>
        <dbReference type="ARBA" id="ARBA00022889"/>
    </source>
</evidence>
<dbReference type="GO" id="GO:0016342">
    <property type="term" value="C:catenin complex"/>
    <property type="evidence" value="ECO:0007669"/>
    <property type="project" value="TreeGrafter"/>
</dbReference>
<keyword evidence="9" id="KW-0479">Metal-binding</keyword>
<dbReference type="GO" id="GO:0001764">
    <property type="term" value="P:neuron migration"/>
    <property type="evidence" value="ECO:0007669"/>
    <property type="project" value="UniProtKB-ARBA"/>
</dbReference>
<evidence type="ECO:0000256" key="17">
    <source>
        <dbReference type="ARBA" id="ARBA00023180"/>
    </source>
</evidence>
<accession>A0A556V1D9</accession>
<dbReference type="Proteomes" id="UP000319801">
    <property type="component" value="Unassembled WGS sequence"/>
</dbReference>
<keyword evidence="16 22" id="KW-0472">Membrane</keyword>
<dbReference type="PROSITE" id="PS50268">
    <property type="entry name" value="CADHERIN_2"/>
    <property type="match status" value="5"/>
</dbReference>
<dbReference type="GO" id="GO:0007156">
    <property type="term" value="P:homophilic cell adhesion via plasma membrane adhesion molecules"/>
    <property type="evidence" value="ECO:0007669"/>
    <property type="project" value="InterPro"/>
</dbReference>
<protein>
    <submittedName>
        <fullName evidence="24">Cadherin-2</fullName>
    </submittedName>
</protein>
<dbReference type="GO" id="GO:0008013">
    <property type="term" value="F:beta-catenin binding"/>
    <property type="evidence" value="ECO:0007669"/>
    <property type="project" value="TreeGrafter"/>
</dbReference>
<dbReference type="GO" id="GO:0060027">
    <property type="term" value="P:convergent extension involved in gastrulation"/>
    <property type="evidence" value="ECO:0007669"/>
    <property type="project" value="UniProtKB-ARBA"/>
</dbReference>
<gene>
    <name evidence="24" type="ORF">Baya_11660</name>
</gene>
<dbReference type="InterPro" id="IPR000233">
    <property type="entry name" value="Cadherin_Y-type_LIR"/>
</dbReference>
<keyword evidence="11" id="KW-0677">Repeat</keyword>
<evidence type="ECO:0000256" key="22">
    <source>
        <dbReference type="SAM" id="Phobius"/>
    </source>
</evidence>
<keyword evidence="12 18" id="KW-0106">Calcium</keyword>
<dbReference type="InterPro" id="IPR020894">
    <property type="entry name" value="Cadherin_CS"/>
</dbReference>
<dbReference type="FunFam" id="2.60.40.60:FF:000019">
    <property type="entry name" value="Cadherin 2"/>
    <property type="match status" value="1"/>
</dbReference>
<dbReference type="FunFam" id="2.60.40.60:FF:000022">
    <property type="entry name" value="Cadherin 2"/>
    <property type="match status" value="1"/>
</dbReference>
<dbReference type="FunFam" id="2.60.40.60:FF:000011">
    <property type="entry name" value="Cadherin 1"/>
    <property type="match status" value="1"/>
</dbReference>
<dbReference type="CDD" id="cd11304">
    <property type="entry name" value="Cadherin_repeat"/>
    <property type="match status" value="4"/>
</dbReference>
<reference evidence="24 25" key="1">
    <citation type="journal article" date="2019" name="Genome Biol. Evol.">
        <title>Whole-Genome Sequencing of the Giant Devil Catfish, Bagarius yarrelli.</title>
        <authorList>
            <person name="Jiang W."/>
            <person name="Lv Y."/>
            <person name="Cheng L."/>
            <person name="Yang K."/>
            <person name="Chao B."/>
            <person name="Wang X."/>
            <person name="Li Y."/>
            <person name="Pan X."/>
            <person name="You X."/>
            <person name="Zhang Y."/>
            <person name="Yang J."/>
            <person name="Li J."/>
            <person name="Zhang X."/>
            <person name="Liu S."/>
            <person name="Sun C."/>
            <person name="Yang J."/>
            <person name="Shi Q."/>
        </authorList>
    </citation>
    <scope>NUCLEOTIDE SEQUENCE [LARGE SCALE GENOMIC DNA]</scope>
    <source>
        <strain evidence="24">JWS20170419001</strain>
        <tissue evidence="24">Muscle</tissue>
    </source>
</reference>
<organism evidence="24 25">
    <name type="scientific">Bagarius yarrelli</name>
    <name type="common">Goonch</name>
    <name type="synonym">Bagrus yarrelli</name>
    <dbReference type="NCBI Taxonomy" id="175774"/>
    <lineage>
        <taxon>Eukaryota</taxon>
        <taxon>Metazoa</taxon>
        <taxon>Chordata</taxon>
        <taxon>Craniata</taxon>
        <taxon>Vertebrata</taxon>
        <taxon>Euteleostomi</taxon>
        <taxon>Actinopterygii</taxon>
        <taxon>Neopterygii</taxon>
        <taxon>Teleostei</taxon>
        <taxon>Ostariophysi</taxon>
        <taxon>Siluriformes</taxon>
        <taxon>Sisoridae</taxon>
        <taxon>Sisorinae</taxon>
        <taxon>Bagarius</taxon>
    </lineage>
</organism>
<dbReference type="GO" id="GO:0030057">
    <property type="term" value="C:desmosome"/>
    <property type="evidence" value="ECO:0007669"/>
    <property type="project" value="UniProtKB-SubCell"/>
</dbReference>